<proteinExistence type="predicted"/>
<evidence type="ECO:0000256" key="1">
    <source>
        <dbReference type="PROSITE-ProRule" id="PRU00339"/>
    </source>
</evidence>
<dbReference type="AlphaFoldDB" id="I2H4B7"/>
<evidence type="ECO:0000313" key="3">
    <source>
        <dbReference type="EMBL" id="CCH61219.1"/>
    </source>
</evidence>
<dbReference type="InParanoid" id="I2H4B7"/>
<dbReference type="HOGENOM" id="CLU_797348_0_0_1"/>
<dbReference type="PROSITE" id="PS50005">
    <property type="entry name" value="TPR"/>
    <property type="match status" value="1"/>
</dbReference>
<gene>
    <name evidence="3" type="primary">TBLA0E01620</name>
    <name evidence="3" type="ORF">TBLA_0E01620</name>
</gene>
<dbReference type="RefSeq" id="XP_004180738.1">
    <property type="nucleotide sequence ID" value="XM_004180690.1"/>
</dbReference>
<dbReference type="InterPro" id="IPR019734">
    <property type="entry name" value="TPR_rpt"/>
</dbReference>
<feature type="repeat" description="TPR" evidence="1">
    <location>
        <begin position="198"/>
        <end position="231"/>
    </location>
</feature>
<dbReference type="SUPFAM" id="SSF48452">
    <property type="entry name" value="TPR-like"/>
    <property type="match status" value="1"/>
</dbReference>
<name>I2H4B7_HENB6</name>
<dbReference type="Proteomes" id="UP000002866">
    <property type="component" value="Chromosome 5"/>
</dbReference>
<accession>I2H4B7</accession>
<feature type="region of interest" description="Disordered" evidence="2">
    <location>
        <begin position="121"/>
        <end position="160"/>
    </location>
</feature>
<keyword evidence="1" id="KW-0802">TPR repeat</keyword>
<dbReference type="SMART" id="SM00028">
    <property type="entry name" value="TPR"/>
    <property type="match status" value="1"/>
</dbReference>
<dbReference type="EMBL" id="HE806320">
    <property type="protein sequence ID" value="CCH61219.1"/>
    <property type="molecule type" value="Genomic_DNA"/>
</dbReference>
<dbReference type="FunCoup" id="I2H4B7">
    <property type="interactions" value="194"/>
</dbReference>
<reference evidence="3 4" key="1">
    <citation type="journal article" date="2011" name="Proc. Natl. Acad. Sci. U.S.A.">
        <title>Evolutionary erosion of yeast sex chromosomes by mating-type switching accidents.</title>
        <authorList>
            <person name="Gordon J.L."/>
            <person name="Armisen D."/>
            <person name="Proux-Wera E."/>
            <person name="Oheigeartaigh S.S."/>
            <person name="Byrne K.P."/>
            <person name="Wolfe K.H."/>
        </authorList>
    </citation>
    <scope>NUCLEOTIDE SEQUENCE [LARGE SCALE GENOMIC DNA]</scope>
    <source>
        <strain evidence="4">ATCC 34711 / CBS 6284 / DSM 70876 / NBRC 10599 / NRRL Y-10934 / UCD 77-7</strain>
    </source>
</reference>
<dbReference type="OrthoDB" id="5587616at2759"/>
<feature type="region of interest" description="Disordered" evidence="2">
    <location>
        <begin position="64"/>
        <end position="89"/>
    </location>
</feature>
<evidence type="ECO:0000313" key="4">
    <source>
        <dbReference type="Proteomes" id="UP000002866"/>
    </source>
</evidence>
<dbReference type="Gene3D" id="1.25.40.10">
    <property type="entry name" value="Tetratricopeptide repeat domain"/>
    <property type="match status" value="1"/>
</dbReference>
<feature type="compositionally biased region" description="Acidic residues" evidence="2">
    <location>
        <begin position="64"/>
        <end position="85"/>
    </location>
</feature>
<dbReference type="InterPro" id="IPR011990">
    <property type="entry name" value="TPR-like_helical_dom_sf"/>
</dbReference>
<dbReference type="KEGG" id="tbl:TBLA_0E01620"/>
<feature type="compositionally biased region" description="Basic and acidic residues" evidence="2">
    <location>
        <begin position="136"/>
        <end position="145"/>
    </location>
</feature>
<protein>
    <submittedName>
        <fullName evidence="3">Uncharacterized protein</fullName>
    </submittedName>
</protein>
<evidence type="ECO:0000256" key="2">
    <source>
        <dbReference type="SAM" id="MobiDB-lite"/>
    </source>
</evidence>
<sequence length="348" mass="39619">MSSTNKRFLVDAAKYTATKNYYEAARSYGMLLDSEDSNMLNPDHLMLFAKSLFKLGLDKDQMFNEDENNEESGDDKDDEGDDSDIDDRYNSQSHLTAGIEVSSNIQLDTTLYQFDLEEEDIEEQKKDGNNQNDSNKGAEQEKEDNSNISEEYEEQGNQEDASDHFVDLAEGNIFENALYVAEIAQSIFESTHNNHSIGPLLNLMGDIYQELESFEDAVKSYKKAIELQRDNQLAIAESYIKMAHALRWATDKEIPPKRRNLYLKNAKNTILKVLKPVEGENSIDDDIKAHLKDNLIQIKQDINHNNNPNMDGNMSILQAAFRDSMANTTVNDLSTLVKKPKNKKSKHK</sequence>
<keyword evidence="4" id="KW-1185">Reference proteome</keyword>
<dbReference type="OMA" id="FTIFAQA"/>
<organism evidence="3 4">
    <name type="scientific">Henningerozyma blattae (strain ATCC 34711 / CBS 6284 / DSM 70876 / NBRC 10599 / NRRL Y-10934 / UCD 77-7)</name>
    <name type="common">Yeast</name>
    <name type="synonym">Tetrapisispora blattae</name>
    <dbReference type="NCBI Taxonomy" id="1071380"/>
    <lineage>
        <taxon>Eukaryota</taxon>
        <taxon>Fungi</taxon>
        <taxon>Dikarya</taxon>
        <taxon>Ascomycota</taxon>
        <taxon>Saccharomycotina</taxon>
        <taxon>Saccharomycetes</taxon>
        <taxon>Saccharomycetales</taxon>
        <taxon>Saccharomycetaceae</taxon>
        <taxon>Henningerozyma</taxon>
    </lineage>
</organism>
<dbReference type="STRING" id="1071380.I2H4B7"/>
<dbReference type="eggNOG" id="KOG4563">
    <property type="taxonomic scope" value="Eukaryota"/>
</dbReference>
<dbReference type="Pfam" id="PF13181">
    <property type="entry name" value="TPR_8"/>
    <property type="match status" value="1"/>
</dbReference>
<dbReference type="GeneID" id="14496292"/>